<dbReference type="EMBL" id="PPTA01000003">
    <property type="protein sequence ID" value="TFB04895.1"/>
    <property type="molecule type" value="Genomic_DNA"/>
</dbReference>
<gene>
    <name evidence="1" type="ORF">CCMA1212_003103</name>
</gene>
<dbReference type="RefSeq" id="XP_073561096.1">
    <property type="nucleotide sequence ID" value="XM_073700464.1"/>
</dbReference>
<name>A0ABY2H996_9HYPO</name>
<proteinExistence type="predicted"/>
<dbReference type="Proteomes" id="UP001642720">
    <property type="component" value="Unassembled WGS sequence"/>
</dbReference>
<dbReference type="GeneID" id="300574914"/>
<keyword evidence="2" id="KW-1185">Reference proteome</keyword>
<evidence type="ECO:0000313" key="2">
    <source>
        <dbReference type="Proteomes" id="UP001642720"/>
    </source>
</evidence>
<protein>
    <submittedName>
        <fullName evidence="1">Uncharacterized protein</fullName>
    </submittedName>
</protein>
<organism evidence="1 2">
    <name type="scientific">Trichoderma ghanense</name>
    <dbReference type="NCBI Taxonomy" id="65468"/>
    <lineage>
        <taxon>Eukaryota</taxon>
        <taxon>Fungi</taxon>
        <taxon>Dikarya</taxon>
        <taxon>Ascomycota</taxon>
        <taxon>Pezizomycotina</taxon>
        <taxon>Sordariomycetes</taxon>
        <taxon>Hypocreomycetidae</taxon>
        <taxon>Hypocreales</taxon>
        <taxon>Hypocreaceae</taxon>
        <taxon>Trichoderma</taxon>
    </lineage>
</organism>
<comment type="caution">
    <text evidence="1">The sequence shown here is derived from an EMBL/GenBank/DDBJ whole genome shotgun (WGS) entry which is preliminary data.</text>
</comment>
<accession>A0ABY2H996</accession>
<evidence type="ECO:0000313" key="1">
    <source>
        <dbReference type="EMBL" id="TFB04895.1"/>
    </source>
</evidence>
<sequence length="221" mass="23319">MGLEVEPSHRLALPPQASRQHTQAYSLVLLGSRSTSGGQLSKVCPTRTCNNGDTSATGKPGEGVGANVAHTDGSHHSVCRPVAPPIPSVTYMDAATNQRSDEHQATVCRANTRVLTQEPVIGSLAARNGEILCVFGGYKTGTMRAKADAIFGKGRRSGRRRKTALGSATSRLGIIWPPSRHDIAGLALALAFSSKHALTWKISANQNPREASPPPATFFAC</sequence>
<reference evidence="1 2" key="1">
    <citation type="submission" date="2018-01" db="EMBL/GenBank/DDBJ databases">
        <title>Genome characterization of the sugarcane-associated fungus Trichoderma ghanense CCMA-1212 and their application in lignocelulose bioconversion.</title>
        <authorList>
            <person name="Steindorff A.S."/>
            <person name="Mendes T.D."/>
            <person name="Vilela E.S.D."/>
            <person name="Rodrigues D.S."/>
            <person name="Formighieri E.F."/>
            <person name="Melo I.S."/>
            <person name="Favaro L.C.L."/>
        </authorList>
    </citation>
    <scope>NUCLEOTIDE SEQUENCE [LARGE SCALE GENOMIC DNA]</scope>
    <source>
        <strain evidence="1 2">CCMA-1212</strain>
    </source>
</reference>